<dbReference type="RefSeq" id="WP_306976833.1">
    <property type="nucleotide sequence ID" value="NZ_JAUSTQ010000007.1"/>
</dbReference>
<gene>
    <name evidence="2" type="ORF">J2S77_001947</name>
</gene>
<organism evidence="2 3">
    <name type="scientific">Alkalibacillus salilacus</name>
    <dbReference type="NCBI Taxonomy" id="284582"/>
    <lineage>
        <taxon>Bacteria</taxon>
        <taxon>Bacillati</taxon>
        <taxon>Bacillota</taxon>
        <taxon>Bacilli</taxon>
        <taxon>Bacillales</taxon>
        <taxon>Bacillaceae</taxon>
        <taxon>Alkalibacillus</taxon>
    </lineage>
</organism>
<dbReference type="Proteomes" id="UP001224359">
    <property type="component" value="Unassembled WGS sequence"/>
</dbReference>
<sequence>MDYFLLIAAITLLIIATRQLSKIKYTDRSSVLKEAKQNIISMLWGTLIVAMIVFIPHRIWVITGSSPYWGGVYIFGASLLLTIALTFIYYYQSSVRLKTET</sequence>
<feature type="transmembrane region" description="Helical" evidence="1">
    <location>
        <begin position="68"/>
        <end position="91"/>
    </location>
</feature>
<dbReference type="EMBL" id="JAUSTQ010000007">
    <property type="protein sequence ID" value="MDQ0159960.1"/>
    <property type="molecule type" value="Genomic_DNA"/>
</dbReference>
<feature type="transmembrane region" description="Helical" evidence="1">
    <location>
        <begin position="39"/>
        <end position="56"/>
    </location>
</feature>
<evidence type="ECO:0000256" key="1">
    <source>
        <dbReference type="SAM" id="Phobius"/>
    </source>
</evidence>
<keyword evidence="1" id="KW-1133">Transmembrane helix</keyword>
<evidence type="ECO:0000313" key="3">
    <source>
        <dbReference type="Proteomes" id="UP001224359"/>
    </source>
</evidence>
<evidence type="ECO:0000313" key="2">
    <source>
        <dbReference type="EMBL" id="MDQ0159960.1"/>
    </source>
</evidence>
<accession>A0ABT9VGM4</accession>
<reference evidence="2 3" key="1">
    <citation type="submission" date="2023-07" db="EMBL/GenBank/DDBJ databases">
        <title>Genomic Encyclopedia of Type Strains, Phase IV (KMG-IV): sequencing the most valuable type-strain genomes for metagenomic binning, comparative biology and taxonomic classification.</title>
        <authorList>
            <person name="Goeker M."/>
        </authorList>
    </citation>
    <scope>NUCLEOTIDE SEQUENCE [LARGE SCALE GENOMIC DNA]</scope>
    <source>
        <strain evidence="2 3">DSM 16460</strain>
    </source>
</reference>
<name>A0ABT9VGM4_9BACI</name>
<comment type="caution">
    <text evidence="2">The sequence shown here is derived from an EMBL/GenBank/DDBJ whole genome shotgun (WGS) entry which is preliminary data.</text>
</comment>
<proteinExistence type="predicted"/>
<protein>
    <submittedName>
        <fullName evidence="2">Sterol desaturase/sphingolipid hydroxylase (Fatty acid hydroxylase superfamily)</fullName>
    </submittedName>
</protein>
<keyword evidence="1" id="KW-0812">Transmembrane</keyword>
<keyword evidence="1" id="KW-0472">Membrane</keyword>
<keyword evidence="3" id="KW-1185">Reference proteome</keyword>